<feature type="binding site" evidence="5">
    <location>
        <position position="40"/>
    </location>
    <ligand>
        <name>Mg(2+)</name>
        <dbReference type="ChEBI" id="CHEBI:18420"/>
    </ligand>
</feature>
<dbReference type="AlphaFoldDB" id="A0A2V0NQH6"/>
<comment type="caution">
    <text evidence="6">The sequence shown here is derived from an EMBL/GenBank/DDBJ whole genome shotgun (WGS) entry which is preliminary data.</text>
</comment>
<gene>
    <name evidence="6" type="ORF">Rsub_02622</name>
</gene>
<evidence type="ECO:0000256" key="4">
    <source>
        <dbReference type="PIRSR" id="PIRSR000915-2"/>
    </source>
</evidence>
<dbReference type="SUPFAM" id="SSF56784">
    <property type="entry name" value="HAD-like"/>
    <property type="match status" value="1"/>
</dbReference>
<organism evidence="6 7">
    <name type="scientific">Raphidocelis subcapitata</name>
    <dbReference type="NCBI Taxonomy" id="307507"/>
    <lineage>
        <taxon>Eukaryota</taxon>
        <taxon>Viridiplantae</taxon>
        <taxon>Chlorophyta</taxon>
        <taxon>core chlorophytes</taxon>
        <taxon>Chlorophyceae</taxon>
        <taxon>CS clade</taxon>
        <taxon>Sphaeropleales</taxon>
        <taxon>Selenastraceae</taxon>
        <taxon>Raphidocelis</taxon>
    </lineage>
</organism>
<dbReference type="Gene3D" id="3.40.50.1000">
    <property type="entry name" value="HAD superfamily/HAD-like"/>
    <property type="match status" value="2"/>
</dbReference>
<comment type="cofactor">
    <cofactor evidence="5">
        <name>Mg(2+)</name>
        <dbReference type="ChEBI" id="CHEBI:18420"/>
    </cofactor>
    <text evidence="5">Divalent metal ions. Mg(2+) is the most effective.</text>
</comment>
<dbReference type="PANTHER" id="PTHR19288:SF93">
    <property type="entry name" value="FI11325P-RELATED"/>
    <property type="match status" value="1"/>
</dbReference>
<protein>
    <recommendedName>
        <fullName evidence="2">Phosphoglycolate phosphatase</fullName>
        <ecNumber evidence="2">3.1.3.18</ecNumber>
    </recommendedName>
</protein>
<feature type="binding site" evidence="5">
    <location>
        <position position="261"/>
    </location>
    <ligand>
        <name>Mg(2+)</name>
        <dbReference type="ChEBI" id="CHEBI:18420"/>
    </ligand>
</feature>
<accession>A0A2V0NQH6</accession>
<dbReference type="Proteomes" id="UP000247498">
    <property type="component" value="Unassembled WGS sequence"/>
</dbReference>
<keyword evidence="1 2" id="KW-0378">Hydrolase</keyword>
<name>A0A2V0NQH6_9CHLO</name>
<dbReference type="PANTHER" id="PTHR19288">
    <property type="entry name" value="4-NITROPHENYLPHOSPHATASE-RELATED"/>
    <property type="match status" value="1"/>
</dbReference>
<keyword evidence="5" id="KW-0460">Magnesium</keyword>
<evidence type="ECO:0000256" key="1">
    <source>
        <dbReference type="ARBA" id="ARBA00022801"/>
    </source>
</evidence>
<dbReference type="NCBIfam" id="TIGR01452">
    <property type="entry name" value="PGP_euk"/>
    <property type="match status" value="1"/>
</dbReference>
<dbReference type="InterPro" id="IPR006357">
    <property type="entry name" value="HAD-SF_hydro_IIA"/>
</dbReference>
<dbReference type="STRING" id="307507.A0A2V0NQH6"/>
<keyword evidence="5" id="KW-0479">Metal-binding</keyword>
<dbReference type="OrthoDB" id="413953at2759"/>
<sequence>MPAAASAARGSGPRVLLEPSQRRDAEALLDGIDTVIFDCDGVLWTGSKLIKNAPEALRVLRARGKRLRFVTNNSSKSRAAYVEKFRSLGIQADASEVVASSYAAAAYLSSLGFASTGKRALLLGPVGVEEELEAAGVPFVTGRGLGLPTYDSPDAMLRMELDESIGCVVVGWDPHFNYSSVVYASACLRELPGCFLVATNTDDFDHIGRGRTMPGTGCIVAAVETASGVKAINVGKGGPWLFPFLVESLGLSPSRTAVVGDRLDTDVAMAREGGMLAVLPLTGVATLDEALAAPPHRSPDAIVPSVAALAGLD</sequence>
<dbReference type="Pfam" id="PF13344">
    <property type="entry name" value="Hydrolase_6"/>
    <property type="match status" value="1"/>
</dbReference>
<dbReference type="InterPro" id="IPR006349">
    <property type="entry name" value="PGP_euk"/>
</dbReference>
<feature type="binding site" evidence="5">
    <location>
        <position position="38"/>
    </location>
    <ligand>
        <name>Mg(2+)</name>
        <dbReference type="ChEBI" id="CHEBI:18420"/>
    </ligand>
</feature>
<dbReference type="PIRSF" id="PIRSF000915">
    <property type="entry name" value="PGP-type_phosphatase"/>
    <property type="match status" value="1"/>
</dbReference>
<evidence type="ECO:0000313" key="6">
    <source>
        <dbReference type="EMBL" id="GBF89918.1"/>
    </source>
</evidence>
<dbReference type="GO" id="GO:0005737">
    <property type="term" value="C:cytoplasm"/>
    <property type="evidence" value="ECO:0007669"/>
    <property type="project" value="TreeGrafter"/>
</dbReference>
<feature type="binding site" evidence="4">
    <location>
        <position position="236"/>
    </location>
    <ligand>
        <name>substrate</name>
    </ligand>
</feature>
<evidence type="ECO:0000256" key="5">
    <source>
        <dbReference type="PIRSR" id="PIRSR000915-3"/>
    </source>
</evidence>
<keyword evidence="7" id="KW-1185">Reference proteome</keyword>
<dbReference type="GO" id="GO:0008967">
    <property type="term" value="F:phosphoglycolate phosphatase activity"/>
    <property type="evidence" value="ECO:0007669"/>
    <property type="project" value="UniProtKB-EC"/>
</dbReference>
<dbReference type="GO" id="GO:0046872">
    <property type="term" value="F:metal ion binding"/>
    <property type="evidence" value="ECO:0007669"/>
    <property type="project" value="UniProtKB-KW"/>
</dbReference>
<dbReference type="EC" id="3.1.3.18" evidence="2"/>
<reference evidence="6 7" key="1">
    <citation type="journal article" date="2018" name="Sci. Rep.">
        <title>Raphidocelis subcapitata (=Pseudokirchneriella subcapitata) provides an insight into genome evolution and environmental adaptations in the Sphaeropleales.</title>
        <authorList>
            <person name="Suzuki S."/>
            <person name="Yamaguchi H."/>
            <person name="Nakajima N."/>
            <person name="Kawachi M."/>
        </authorList>
    </citation>
    <scope>NUCLEOTIDE SEQUENCE [LARGE SCALE GENOMIC DNA]</scope>
    <source>
        <strain evidence="6 7">NIES-35</strain>
    </source>
</reference>
<dbReference type="NCBIfam" id="TIGR01460">
    <property type="entry name" value="HAD-SF-IIA"/>
    <property type="match status" value="1"/>
</dbReference>
<feature type="active site" description="Nucleophile" evidence="3">
    <location>
        <position position="38"/>
    </location>
</feature>
<dbReference type="Pfam" id="PF13242">
    <property type="entry name" value="Hydrolase_like"/>
    <property type="match status" value="1"/>
</dbReference>
<evidence type="ECO:0000256" key="3">
    <source>
        <dbReference type="PIRSR" id="PIRSR000915-1"/>
    </source>
</evidence>
<dbReference type="InterPro" id="IPR023214">
    <property type="entry name" value="HAD_sf"/>
</dbReference>
<feature type="active site" description="Proton donor" evidence="3">
    <location>
        <position position="40"/>
    </location>
</feature>
<proteinExistence type="inferred from homology"/>
<evidence type="ECO:0000313" key="7">
    <source>
        <dbReference type="Proteomes" id="UP000247498"/>
    </source>
</evidence>
<comment type="catalytic activity">
    <reaction evidence="2">
        <text>2-phosphoglycolate + H2O = glycolate + phosphate</text>
        <dbReference type="Rhea" id="RHEA:14369"/>
        <dbReference type="ChEBI" id="CHEBI:15377"/>
        <dbReference type="ChEBI" id="CHEBI:29805"/>
        <dbReference type="ChEBI" id="CHEBI:43474"/>
        <dbReference type="ChEBI" id="CHEBI:58033"/>
        <dbReference type="EC" id="3.1.3.18"/>
    </reaction>
</comment>
<dbReference type="EMBL" id="BDRX01000013">
    <property type="protein sequence ID" value="GBF89918.1"/>
    <property type="molecule type" value="Genomic_DNA"/>
</dbReference>
<comment type="similarity">
    <text evidence="2">Belongs to the HAD-like hydrolase superfamily.</text>
</comment>
<evidence type="ECO:0000256" key="2">
    <source>
        <dbReference type="PIRNR" id="PIRNR000915"/>
    </source>
</evidence>
<dbReference type="InParanoid" id="A0A2V0NQH6"/>
<dbReference type="InterPro" id="IPR036412">
    <property type="entry name" value="HAD-like_sf"/>
</dbReference>